<organism evidence="4 5">
    <name type="scientific">Rhabdonatronobacter sediminivivens</name>
    <dbReference type="NCBI Taxonomy" id="2743469"/>
    <lineage>
        <taxon>Bacteria</taxon>
        <taxon>Pseudomonadati</taxon>
        <taxon>Pseudomonadota</taxon>
        <taxon>Alphaproteobacteria</taxon>
        <taxon>Rhodobacterales</taxon>
        <taxon>Paracoccaceae</taxon>
        <taxon>Rhabdonatronobacter</taxon>
    </lineage>
</organism>
<feature type="signal peptide" evidence="2">
    <location>
        <begin position="1"/>
        <end position="25"/>
    </location>
</feature>
<proteinExistence type="inferred from homology"/>
<feature type="domain" description="Transglycosylase SLT" evidence="3">
    <location>
        <begin position="84"/>
        <end position="152"/>
    </location>
</feature>
<keyword evidence="5" id="KW-1185">Reference proteome</keyword>
<evidence type="ECO:0000313" key="5">
    <source>
        <dbReference type="Proteomes" id="UP000529417"/>
    </source>
</evidence>
<reference evidence="4 5" key="1">
    <citation type="journal article" date="2000" name="Arch. Microbiol.">
        <title>Rhodobaca bogoriensis gen. nov. and sp. nov., an alkaliphilic purple nonsulfur bacterium from African Rift Valley soda lakes.</title>
        <authorList>
            <person name="Milford A.D."/>
            <person name="Achenbach L.A."/>
            <person name="Jung D.O."/>
            <person name="Madigan M.T."/>
        </authorList>
    </citation>
    <scope>NUCLEOTIDE SEQUENCE [LARGE SCALE GENOMIC DNA]</scope>
    <source>
        <strain evidence="4 5">2376</strain>
    </source>
</reference>
<dbReference type="EMBL" id="JACBXS010000007">
    <property type="protein sequence ID" value="NYS24356.1"/>
    <property type="molecule type" value="Genomic_DNA"/>
</dbReference>
<dbReference type="RefSeq" id="WP_179905059.1">
    <property type="nucleotide sequence ID" value="NZ_JACBXS010000007.1"/>
</dbReference>
<dbReference type="Proteomes" id="UP000529417">
    <property type="component" value="Unassembled WGS sequence"/>
</dbReference>
<dbReference type="InterPro" id="IPR008258">
    <property type="entry name" value="Transglycosylase_SLT_dom_1"/>
</dbReference>
<gene>
    <name evidence="4" type="ORF">HUK65_05065</name>
</gene>
<dbReference type="Gene3D" id="1.10.530.10">
    <property type="match status" value="1"/>
</dbReference>
<feature type="chain" id="PRO_5030530459" evidence="2">
    <location>
        <begin position="26"/>
        <end position="202"/>
    </location>
</feature>
<evidence type="ECO:0000256" key="1">
    <source>
        <dbReference type="ARBA" id="ARBA00009387"/>
    </source>
</evidence>
<keyword evidence="2" id="KW-0732">Signal</keyword>
<comment type="similarity">
    <text evidence="1">Belongs to the virb1 family.</text>
</comment>
<evidence type="ECO:0000259" key="3">
    <source>
        <dbReference type="Pfam" id="PF01464"/>
    </source>
</evidence>
<accession>A0A7Z0HXY3</accession>
<dbReference type="Pfam" id="PF01464">
    <property type="entry name" value="SLT"/>
    <property type="match status" value="1"/>
</dbReference>
<dbReference type="SUPFAM" id="SSF53955">
    <property type="entry name" value="Lysozyme-like"/>
    <property type="match status" value="1"/>
</dbReference>
<evidence type="ECO:0000313" key="4">
    <source>
        <dbReference type="EMBL" id="NYS24356.1"/>
    </source>
</evidence>
<name>A0A7Z0HXY3_9RHOB</name>
<dbReference type="AlphaFoldDB" id="A0A7Z0HXY3"/>
<sequence length="202" mass="21566">MPVLPVLRGLCLGLVIALPACTLSAPPPEPEAPEFSTRWDHRPEADLWTAAKFDALGREANALVRTVPRDIDAFCPGYVEADTAARKAFWTALFSGLARYESGWRPEAAGAGGRYQGLLQISPATARHHRCDLSAPRGLYDGATNLRCAARIAANSVARDGVVTGGPGAWGGVARDWPPMRNGDKRSDIAGFTRSLPVCQTS</sequence>
<protein>
    <submittedName>
        <fullName evidence="4">Lytic transglycosylase domain-containing protein</fullName>
    </submittedName>
</protein>
<dbReference type="InterPro" id="IPR023346">
    <property type="entry name" value="Lysozyme-like_dom_sf"/>
</dbReference>
<comment type="caution">
    <text evidence="4">The sequence shown here is derived from an EMBL/GenBank/DDBJ whole genome shotgun (WGS) entry which is preliminary data.</text>
</comment>
<evidence type="ECO:0000256" key="2">
    <source>
        <dbReference type="SAM" id="SignalP"/>
    </source>
</evidence>